<evidence type="ECO:0000313" key="6">
    <source>
        <dbReference type="EMBL" id="MDI6448164.1"/>
    </source>
</evidence>
<comment type="caution">
    <text evidence="6">The sequence shown here is derived from an EMBL/GenBank/DDBJ whole genome shotgun (WGS) entry which is preliminary data.</text>
</comment>
<dbReference type="Proteomes" id="UP001431776">
    <property type="component" value="Unassembled WGS sequence"/>
</dbReference>
<keyword evidence="7" id="KW-1185">Reference proteome</keyword>
<keyword evidence="6" id="KW-0969">Cilium</keyword>
<dbReference type="PANTHER" id="PTHR42792">
    <property type="entry name" value="FLAGELLIN"/>
    <property type="match status" value="1"/>
</dbReference>
<evidence type="ECO:0000259" key="4">
    <source>
        <dbReference type="Pfam" id="PF00669"/>
    </source>
</evidence>
<dbReference type="Pfam" id="PF00700">
    <property type="entry name" value="Flagellin_C"/>
    <property type="match status" value="1"/>
</dbReference>
<dbReference type="PANTHER" id="PTHR42792:SF2">
    <property type="entry name" value="FLAGELLIN"/>
    <property type="match status" value="1"/>
</dbReference>
<dbReference type="Gene3D" id="1.20.1330.10">
    <property type="entry name" value="f41 fragment of flagellin, N-terminal domain"/>
    <property type="match status" value="1"/>
</dbReference>
<evidence type="ECO:0000256" key="1">
    <source>
        <dbReference type="ARBA" id="ARBA00005709"/>
    </source>
</evidence>
<sequence>MLAIKNNLMASNAARYLGMSYDALATSVERLSSGLRINSASDDAAGMAVRELMRANIAVLQQGTRNAQDGVSLLQTMEGALQVIDNLLVRMQQLAEQAATGSYSSTQRVIMDNEFSEMASEITRIAESTDFNGIKMLDNSATVSIHFGGETDKIDVTGAKMDASSLGVKALSITSDGSARSALTTLTSAIETKDTARAKFGYMINRLDATGEVLGIQAENLMAAESRISDVDVATEMATLTRNQVLSQAGAAMLAQANSIPQMALTLLR</sequence>
<dbReference type="InterPro" id="IPR046358">
    <property type="entry name" value="Flagellin_C"/>
</dbReference>
<dbReference type="GO" id="GO:0005576">
    <property type="term" value="C:extracellular region"/>
    <property type="evidence" value="ECO:0007669"/>
    <property type="project" value="UniProtKB-SubCell"/>
</dbReference>
<organism evidence="6 7">
    <name type="scientific">Anaerobaca lacustris</name>
    <dbReference type="NCBI Taxonomy" id="3044600"/>
    <lineage>
        <taxon>Bacteria</taxon>
        <taxon>Pseudomonadati</taxon>
        <taxon>Planctomycetota</taxon>
        <taxon>Phycisphaerae</taxon>
        <taxon>Sedimentisphaerales</taxon>
        <taxon>Anaerobacaceae</taxon>
        <taxon>Anaerobaca</taxon>
    </lineage>
</organism>
<evidence type="ECO:0000313" key="7">
    <source>
        <dbReference type="Proteomes" id="UP001431776"/>
    </source>
</evidence>
<dbReference type="Gene3D" id="6.10.10.10">
    <property type="entry name" value="Flagellar export chaperone, C-terminal domain"/>
    <property type="match status" value="1"/>
</dbReference>
<comment type="similarity">
    <text evidence="1 3">Belongs to the bacterial flagellin family.</text>
</comment>
<protein>
    <recommendedName>
        <fullName evidence="3">Flagellin</fullName>
    </recommendedName>
</protein>
<keyword evidence="2 3" id="KW-0975">Bacterial flagellum</keyword>
<dbReference type="EMBL" id="JASCXX010000003">
    <property type="protein sequence ID" value="MDI6448164.1"/>
    <property type="molecule type" value="Genomic_DNA"/>
</dbReference>
<dbReference type="GO" id="GO:0009288">
    <property type="term" value="C:bacterial-type flagellum"/>
    <property type="evidence" value="ECO:0007669"/>
    <property type="project" value="UniProtKB-SubCell"/>
</dbReference>
<comment type="function">
    <text evidence="3">Flagellin is the subunit protein which polymerizes to form the filaments of bacterial flagella.</text>
</comment>
<comment type="subcellular location">
    <subcellularLocation>
        <location evidence="3">Secreted</location>
    </subcellularLocation>
    <subcellularLocation>
        <location evidence="3">Bacterial flagellum</location>
    </subcellularLocation>
</comment>
<dbReference type="SUPFAM" id="SSF64518">
    <property type="entry name" value="Phase 1 flagellin"/>
    <property type="match status" value="1"/>
</dbReference>
<feature type="domain" description="Flagellin N-terminal" evidence="4">
    <location>
        <begin position="4"/>
        <end position="142"/>
    </location>
</feature>
<feature type="domain" description="Flagellin C-terminal" evidence="5">
    <location>
        <begin position="184"/>
        <end position="268"/>
    </location>
</feature>
<reference evidence="6" key="1">
    <citation type="submission" date="2023-05" db="EMBL/GenBank/DDBJ databases">
        <title>Anaerotaeda fermentans gen. nov., sp. nov., a novel anaerobic planctomycete of the new family within the order Sedimentisphaerales isolated from Taman Peninsula, Russia.</title>
        <authorList>
            <person name="Khomyakova M.A."/>
            <person name="Merkel A.Y."/>
            <person name="Slobodkin A.I."/>
        </authorList>
    </citation>
    <scope>NUCLEOTIDE SEQUENCE</scope>
    <source>
        <strain evidence="6">M17dextr</strain>
    </source>
</reference>
<dbReference type="GO" id="GO:0005198">
    <property type="term" value="F:structural molecule activity"/>
    <property type="evidence" value="ECO:0007669"/>
    <property type="project" value="UniProtKB-UniRule"/>
</dbReference>
<accession>A0AAW6TXI5</accession>
<dbReference type="Pfam" id="PF00669">
    <property type="entry name" value="Flagellin_N"/>
    <property type="match status" value="1"/>
</dbReference>
<dbReference type="InterPro" id="IPR001492">
    <property type="entry name" value="Flagellin"/>
</dbReference>
<proteinExistence type="inferred from homology"/>
<name>A0AAW6TXI5_9BACT</name>
<dbReference type="AlphaFoldDB" id="A0AAW6TXI5"/>
<dbReference type="PRINTS" id="PR00207">
    <property type="entry name" value="FLAGELLIN"/>
</dbReference>
<keyword evidence="6" id="KW-0966">Cell projection</keyword>
<dbReference type="InterPro" id="IPR001029">
    <property type="entry name" value="Flagellin_N"/>
</dbReference>
<evidence type="ECO:0000256" key="3">
    <source>
        <dbReference type="RuleBase" id="RU362073"/>
    </source>
</evidence>
<keyword evidence="6" id="KW-0282">Flagellum</keyword>
<dbReference type="InterPro" id="IPR042187">
    <property type="entry name" value="Flagellin_C_sub2"/>
</dbReference>
<gene>
    <name evidence="6" type="ORF">QJ522_03820</name>
</gene>
<evidence type="ECO:0000259" key="5">
    <source>
        <dbReference type="Pfam" id="PF00700"/>
    </source>
</evidence>
<evidence type="ECO:0000256" key="2">
    <source>
        <dbReference type="ARBA" id="ARBA00023143"/>
    </source>
</evidence>
<dbReference type="RefSeq" id="WP_349243573.1">
    <property type="nucleotide sequence ID" value="NZ_JASCXX010000003.1"/>
</dbReference>
<keyword evidence="3" id="KW-0964">Secreted</keyword>